<gene>
    <name evidence="4" type="ORF">B1991_09160</name>
</gene>
<evidence type="ECO:0000256" key="1">
    <source>
        <dbReference type="SAM" id="Phobius"/>
    </source>
</evidence>
<dbReference type="PANTHER" id="PTHR34220">
    <property type="entry name" value="SENSOR HISTIDINE KINASE YPDA"/>
    <property type="match status" value="1"/>
</dbReference>
<dbReference type="OrthoDB" id="2514702at2"/>
<dbReference type="Pfam" id="PF02518">
    <property type="entry name" value="HATPase_c"/>
    <property type="match status" value="1"/>
</dbReference>
<evidence type="ECO:0000259" key="3">
    <source>
        <dbReference type="Pfam" id="PF06580"/>
    </source>
</evidence>
<dbReference type="InterPro" id="IPR010559">
    <property type="entry name" value="Sig_transdc_His_kin_internal"/>
</dbReference>
<keyword evidence="5" id="KW-1185">Reference proteome</keyword>
<dbReference type="GO" id="GO:0016020">
    <property type="term" value="C:membrane"/>
    <property type="evidence" value="ECO:0007669"/>
    <property type="project" value="InterPro"/>
</dbReference>
<dbReference type="Pfam" id="PF06580">
    <property type="entry name" value="His_kinase"/>
    <property type="match status" value="1"/>
</dbReference>
<dbReference type="InterPro" id="IPR036890">
    <property type="entry name" value="HATPase_C_sf"/>
</dbReference>
<evidence type="ECO:0000313" key="5">
    <source>
        <dbReference type="Proteomes" id="UP000306317"/>
    </source>
</evidence>
<keyword evidence="1" id="KW-0812">Transmembrane</keyword>
<keyword evidence="4" id="KW-0418">Kinase</keyword>
<evidence type="ECO:0000313" key="4">
    <source>
        <dbReference type="EMBL" id="THD07439.1"/>
    </source>
</evidence>
<dbReference type="Gene3D" id="3.30.565.10">
    <property type="entry name" value="Histidine kinase-like ATPase, C-terminal domain"/>
    <property type="match status" value="1"/>
</dbReference>
<feature type="transmembrane region" description="Helical" evidence="1">
    <location>
        <begin position="39"/>
        <end position="55"/>
    </location>
</feature>
<dbReference type="InterPro" id="IPR050640">
    <property type="entry name" value="Bact_2-comp_sensor_kinase"/>
</dbReference>
<feature type="transmembrane region" description="Helical" evidence="1">
    <location>
        <begin position="12"/>
        <end position="33"/>
    </location>
</feature>
<feature type="domain" description="Signal transduction histidine kinase internal region" evidence="3">
    <location>
        <begin position="221"/>
        <end position="300"/>
    </location>
</feature>
<dbReference type="PANTHER" id="PTHR34220:SF9">
    <property type="entry name" value="SIGNAL TRANSDUCTION HISTIDINE KINASE INTERNAL REGION DOMAIN-CONTAINING PROTEIN"/>
    <property type="match status" value="1"/>
</dbReference>
<keyword evidence="1" id="KW-0472">Membrane</keyword>
<reference evidence="4 5" key="1">
    <citation type="submission" date="2017-02" db="EMBL/GenBank/DDBJ databases">
        <title>Whole genome sequencing of Rhodanobacter lindaniclasticus DSM 17932.</title>
        <authorList>
            <person name="Kumar S."/>
            <person name="Patil P."/>
            <person name="Patil P.B."/>
        </authorList>
    </citation>
    <scope>NUCLEOTIDE SEQUENCE [LARGE SCALE GENOMIC DNA]</scope>
    <source>
        <strain evidence="4 5">DSM 17932</strain>
    </source>
</reference>
<dbReference type="SUPFAM" id="SSF55874">
    <property type="entry name" value="ATPase domain of HSP90 chaperone/DNA topoisomerase II/histidine kinase"/>
    <property type="match status" value="1"/>
</dbReference>
<dbReference type="RefSeq" id="WP_136258420.1">
    <property type="nucleotide sequence ID" value="NZ_MWIO01000026.1"/>
</dbReference>
<dbReference type="GO" id="GO:0000155">
    <property type="term" value="F:phosphorelay sensor kinase activity"/>
    <property type="evidence" value="ECO:0007669"/>
    <property type="project" value="InterPro"/>
</dbReference>
<sequence length="418" mass="45934">MVAVFRSLFFYLRLIVAWYLLVLVATLSVSWIWSGLGSLVQLLGLVVIVFVVIRAHSHLVRVRMIAGKLTNAALASRQRRQIEVPFEAEEAFELLDAAIRELPGVEQVDSTRNHLQIRATAVYADPYDLTQLGRWNPMRWIVSQRNRILATVNRGDGSSSFSLVCEPCSAPWSDWLQVDDGVNLENLEAIARAVTLGVASRRRGEQAAAAQTATEKELAIARLSLLQAQVEPHFLYNTLASAQVLVRSDPAGADAMLGHLIQYLRHSLPRTDRALASLGEELERSRAYLAILKIRMGARLNVQIDVPDELLATPLPPMLLQTLVENAIKHGLEPRPGDGTVWIFARRQDGRVAVTVADDGKGFGAQESGAGIGLKNARERLKLIYAGQASLAIAANFPQGVAATINVPEHYNEERAHG</sequence>
<feature type="domain" description="Histidine kinase/HSP90-like ATPase" evidence="2">
    <location>
        <begin position="319"/>
        <end position="408"/>
    </location>
</feature>
<keyword evidence="4" id="KW-0808">Transferase</keyword>
<dbReference type="Proteomes" id="UP000306317">
    <property type="component" value="Unassembled WGS sequence"/>
</dbReference>
<evidence type="ECO:0000259" key="2">
    <source>
        <dbReference type="Pfam" id="PF02518"/>
    </source>
</evidence>
<dbReference type="InterPro" id="IPR003594">
    <property type="entry name" value="HATPase_dom"/>
</dbReference>
<dbReference type="EMBL" id="MWIO01000026">
    <property type="protein sequence ID" value="THD07439.1"/>
    <property type="molecule type" value="Genomic_DNA"/>
</dbReference>
<accession>A0A4S3KFZ6</accession>
<dbReference type="AlphaFoldDB" id="A0A4S3KFZ6"/>
<protein>
    <submittedName>
        <fullName evidence="4">Sensor histidine kinase</fullName>
    </submittedName>
</protein>
<proteinExistence type="predicted"/>
<comment type="caution">
    <text evidence="4">The sequence shown here is derived from an EMBL/GenBank/DDBJ whole genome shotgun (WGS) entry which is preliminary data.</text>
</comment>
<name>A0A4S3KFZ6_9GAMM</name>
<keyword evidence="1" id="KW-1133">Transmembrane helix</keyword>
<organism evidence="4 5">
    <name type="scientific">Rhodanobacter lindaniclasticus</name>
    <dbReference type="NCBI Taxonomy" id="75310"/>
    <lineage>
        <taxon>Bacteria</taxon>
        <taxon>Pseudomonadati</taxon>
        <taxon>Pseudomonadota</taxon>
        <taxon>Gammaproteobacteria</taxon>
        <taxon>Lysobacterales</taxon>
        <taxon>Rhodanobacteraceae</taxon>
        <taxon>Rhodanobacter</taxon>
    </lineage>
</organism>